<evidence type="ECO:0000256" key="3">
    <source>
        <dbReference type="ARBA" id="ARBA00022692"/>
    </source>
</evidence>
<protein>
    <recommendedName>
        <fullName evidence="7">Amino acid transporter transmembrane domain-containing protein</fullName>
    </recommendedName>
</protein>
<feature type="transmembrane region" description="Helical" evidence="6">
    <location>
        <begin position="349"/>
        <end position="369"/>
    </location>
</feature>
<keyword evidence="3 6" id="KW-0812">Transmembrane</keyword>
<evidence type="ECO:0000256" key="1">
    <source>
        <dbReference type="ARBA" id="ARBA00004141"/>
    </source>
</evidence>
<feature type="transmembrane region" description="Helical" evidence="6">
    <location>
        <begin position="375"/>
        <end position="394"/>
    </location>
</feature>
<evidence type="ECO:0000313" key="8">
    <source>
        <dbReference type="EMBL" id="KAG0298540.1"/>
    </source>
</evidence>
<evidence type="ECO:0000256" key="4">
    <source>
        <dbReference type="ARBA" id="ARBA00022989"/>
    </source>
</evidence>
<dbReference type="Proteomes" id="UP001194696">
    <property type="component" value="Unassembled WGS sequence"/>
</dbReference>
<feature type="domain" description="Amino acid transporter transmembrane" evidence="7">
    <location>
        <begin position="34"/>
        <end position="427"/>
    </location>
</feature>
<sequence>MTKIEEKLQEVDVESVASSGPHEGDAYANAPAGKATNFQAYVNVVSVLAGAGTLGLPAALRDAGWVGLAILALACAMAIYSNQKLIKCLYYDGRNRLREYPDVAAAAFGLPGRIVVTFFYNSIALGGPVLYLILTGTNIEYLTTSVGSTITVKQWIMIAAAVMVIPIILTKTMREVAFLSIFGALSTAIVVFIVVIAAIIDSKNFDTVTYPDGTTGPVTHDIAIPRHLPIALATFAFSYGGNVIFPHVEESMKDKRAWNKIILWGVLTVTVLYVLCSTTGYAVYGNTVLSPIYRNLPGGATQTISIIIITLHVLLAIPLFMTTFNLQVESALKLESRGFSSKTEWVYRAIIRTLSMILVATIALFFPFFEEMMSLLGALSDGMLTFVLPLIFYLKLYGIKKVGKIELVIMVLIIIIGIAGSVIGTIDAVKGLAKAYHGDKNK</sequence>
<evidence type="ECO:0000256" key="2">
    <source>
        <dbReference type="ARBA" id="ARBA00008066"/>
    </source>
</evidence>
<keyword evidence="5 6" id="KW-0472">Membrane</keyword>
<evidence type="ECO:0000256" key="5">
    <source>
        <dbReference type="ARBA" id="ARBA00023136"/>
    </source>
</evidence>
<feature type="transmembrane region" description="Helical" evidence="6">
    <location>
        <begin position="176"/>
        <end position="200"/>
    </location>
</feature>
<comment type="similarity">
    <text evidence="2">Belongs to the amino acid/polyamine transporter 2 family.</text>
</comment>
<reference evidence="8 9" key="1">
    <citation type="journal article" date="2020" name="Fungal Divers.">
        <title>Resolving the Mortierellaceae phylogeny through synthesis of multi-gene phylogenetics and phylogenomics.</title>
        <authorList>
            <person name="Vandepol N."/>
            <person name="Liber J."/>
            <person name="Desiro A."/>
            <person name="Na H."/>
            <person name="Kennedy M."/>
            <person name="Barry K."/>
            <person name="Grigoriev I.V."/>
            <person name="Miller A.N."/>
            <person name="O'Donnell K."/>
            <person name="Stajich J.E."/>
            <person name="Bonito G."/>
        </authorList>
    </citation>
    <scope>NUCLEOTIDE SEQUENCE [LARGE SCALE GENOMIC DNA]</scope>
    <source>
        <strain evidence="8 9">AD045</strain>
    </source>
</reference>
<feature type="transmembrane region" description="Helical" evidence="6">
    <location>
        <begin position="103"/>
        <end position="132"/>
    </location>
</feature>
<evidence type="ECO:0000256" key="6">
    <source>
        <dbReference type="SAM" id="Phobius"/>
    </source>
</evidence>
<feature type="transmembrane region" description="Helical" evidence="6">
    <location>
        <begin position="261"/>
        <end position="284"/>
    </location>
</feature>
<evidence type="ECO:0000313" key="9">
    <source>
        <dbReference type="Proteomes" id="UP001194696"/>
    </source>
</evidence>
<organism evidence="8 9">
    <name type="scientific">Linnemannia gamsii</name>
    <dbReference type="NCBI Taxonomy" id="64522"/>
    <lineage>
        <taxon>Eukaryota</taxon>
        <taxon>Fungi</taxon>
        <taxon>Fungi incertae sedis</taxon>
        <taxon>Mucoromycota</taxon>
        <taxon>Mortierellomycotina</taxon>
        <taxon>Mortierellomycetes</taxon>
        <taxon>Mortierellales</taxon>
        <taxon>Mortierellaceae</taxon>
        <taxon>Linnemannia</taxon>
    </lineage>
</organism>
<dbReference type="Pfam" id="PF01490">
    <property type="entry name" value="Aa_trans"/>
    <property type="match status" value="1"/>
</dbReference>
<proteinExistence type="inferred from homology"/>
<evidence type="ECO:0000259" key="7">
    <source>
        <dbReference type="Pfam" id="PF01490"/>
    </source>
</evidence>
<feature type="transmembrane region" description="Helical" evidence="6">
    <location>
        <begin position="406"/>
        <end position="426"/>
    </location>
</feature>
<dbReference type="EMBL" id="JAAAIM010000007">
    <property type="protein sequence ID" value="KAG0298540.1"/>
    <property type="molecule type" value="Genomic_DNA"/>
</dbReference>
<comment type="subcellular location">
    <subcellularLocation>
        <location evidence="1">Membrane</location>
        <topology evidence="1">Multi-pass membrane protein</topology>
    </subcellularLocation>
</comment>
<keyword evidence="9" id="KW-1185">Reference proteome</keyword>
<keyword evidence="4 6" id="KW-1133">Transmembrane helix</keyword>
<feature type="transmembrane region" description="Helical" evidence="6">
    <location>
        <begin position="152"/>
        <end position="169"/>
    </location>
</feature>
<accession>A0ABQ7KFW4</accession>
<feature type="transmembrane region" description="Helical" evidence="6">
    <location>
        <begin position="230"/>
        <end position="249"/>
    </location>
</feature>
<gene>
    <name evidence="8" type="ORF">BGZ96_010586</name>
</gene>
<comment type="caution">
    <text evidence="8">The sequence shown here is derived from an EMBL/GenBank/DDBJ whole genome shotgun (WGS) entry which is preliminary data.</text>
</comment>
<feature type="transmembrane region" description="Helical" evidence="6">
    <location>
        <begin position="304"/>
        <end position="328"/>
    </location>
</feature>
<feature type="transmembrane region" description="Helical" evidence="6">
    <location>
        <begin position="40"/>
        <end position="59"/>
    </location>
</feature>
<dbReference type="PANTHER" id="PTHR22950">
    <property type="entry name" value="AMINO ACID TRANSPORTER"/>
    <property type="match status" value="1"/>
</dbReference>
<feature type="transmembrane region" description="Helical" evidence="6">
    <location>
        <begin position="65"/>
        <end position="82"/>
    </location>
</feature>
<dbReference type="InterPro" id="IPR013057">
    <property type="entry name" value="AA_transpt_TM"/>
</dbReference>
<dbReference type="PANTHER" id="PTHR22950:SF349">
    <property type="entry name" value="AMINO ACID TRANSPORTER TRANSMEMBRANE DOMAIN-CONTAINING PROTEIN"/>
    <property type="match status" value="1"/>
</dbReference>
<name>A0ABQ7KFW4_9FUNG</name>